<evidence type="ECO:0000313" key="3">
    <source>
        <dbReference type="EMBL" id="MQS38584.1"/>
    </source>
</evidence>
<feature type="transmembrane region" description="Helical" evidence="1">
    <location>
        <begin position="45"/>
        <end position="66"/>
    </location>
</feature>
<dbReference type="SUPFAM" id="SSF52096">
    <property type="entry name" value="ClpP/crotonase"/>
    <property type="match status" value="1"/>
</dbReference>
<keyword evidence="4" id="KW-1185">Reference proteome</keyword>
<proteinExistence type="predicted"/>
<dbReference type="Gene3D" id="3.90.226.10">
    <property type="entry name" value="2-enoyl-CoA Hydratase, Chain A, domain 1"/>
    <property type="match status" value="1"/>
</dbReference>
<protein>
    <submittedName>
        <fullName evidence="3">S41 family peptidase</fullName>
    </submittedName>
</protein>
<reference evidence="3 4" key="1">
    <citation type="submission" date="2019-06" db="EMBL/GenBank/DDBJ databases">
        <title>Comparative genomics and metabolomics analyses of clavulanic acid producing Streptomyces species provides insight into specialized metabolism and evolution of beta-lactam biosynthetic gene clusters.</title>
        <authorList>
            <person name="Moore M.A."/>
            <person name="Cruz-Morales P."/>
            <person name="Barona Gomez F."/>
            <person name="Kapil T."/>
        </authorList>
    </citation>
    <scope>NUCLEOTIDE SEQUENCE [LARGE SCALE GENOMIC DNA]</scope>
    <source>
        <strain evidence="3 4">T-272</strain>
    </source>
</reference>
<gene>
    <name evidence="3" type="ORF">FFZ77_24240</name>
</gene>
<evidence type="ECO:0000259" key="2">
    <source>
        <dbReference type="SMART" id="SM00245"/>
    </source>
</evidence>
<dbReference type="PANTHER" id="PTHR11261:SF3">
    <property type="entry name" value="RETINOL-BINDING PROTEIN 3"/>
    <property type="match status" value="1"/>
</dbReference>
<dbReference type="InterPro" id="IPR006311">
    <property type="entry name" value="TAT_signal"/>
</dbReference>
<dbReference type="InterPro" id="IPR029045">
    <property type="entry name" value="ClpP/crotonase-like_dom_sf"/>
</dbReference>
<dbReference type="Pfam" id="PF03572">
    <property type="entry name" value="Peptidase_S41"/>
    <property type="match status" value="1"/>
</dbReference>
<evidence type="ECO:0000256" key="1">
    <source>
        <dbReference type="SAM" id="Phobius"/>
    </source>
</evidence>
<dbReference type="InterPro" id="IPR028204">
    <property type="entry name" value="Tricorn_C1"/>
</dbReference>
<dbReference type="Pfam" id="PF14684">
    <property type="entry name" value="Tricorn_C1"/>
    <property type="match status" value="1"/>
</dbReference>
<keyword evidence="1" id="KW-0472">Membrane</keyword>
<dbReference type="PANTHER" id="PTHR11261">
    <property type="entry name" value="INTERPHOTORECEPTOR RETINOID-BINDING PROTEIN"/>
    <property type="match status" value="1"/>
</dbReference>
<keyword evidence="1" id="KW-0812">Transmembrane</keyword>
<accession>A0ABW9NZU3</accession>
<feature type="domain" description="Tail specific protease" evidence="2">
    <location>
        <begin position="280"/>
        <end position="491"/>
    </location>
</feature>
<organism evidence="3 4">
    <name type="scientific">Streptomyces katsurahamanus</name>
    <dbReference type="NCBI Taxonomy" id="2577098"/>
    <lineage>
        <taxon>Bacteria</taxon>
        <taxon>Bacillati</taxon>
        <taxon>Actinomycetota</taxon>
        <taxon>Actinomycetes</taxon>
        <taxon>Kitasatosporales</taxon>
        <taxon>Streptomycetaceae</taxon>
        <taxon>Streptomyces</taxon>
    </lineage>
</organism>
<dbReference type="PROSITE" id="PS51318">
    <property type="entry name" value="TAT"/>
    <property type="match status" value="1"/>
</dbReference>
<dbReference type="Gene3D" id="3.30.750.44">
    <property type="match status" value="1"/>
</dbReference>
<dbReference type="Proteomes" id="UP000460558">
    <property type="component" value="Unassembled WGS sequence"/>
</dbReference>
<dbReference type="InterPro" id="IPR005151">
    <property type="entry name" value="Tail-specific_protease"/>
</dbReference>
<comment type="caution">
    <text evidence="3">The sequence shown here is derived from an EMBL/GenBank/DDBJ whole genome shotgun (WGS) entry which is preliminary data.</text>
</comment>
<name>A0ABW9NZU3_9ACTN</name>
<keyword evidence="1" id="KW-1133">Transmembrane helix</keyword>
<dbReference type="EMBL" id="VDEQ01000268">
    <property type="protein sequence ID" value="MQS38584.1"/>
    <property type="molecule type" value="Genomic_DNA"/>
</dbReference>
<dbReference type="SMART" id="SM00245">
    <property type="entry name" value="TSPc"/>
    <property type="match status" value="1"/>
</dbReference>
<dbReference type="CDD" id="cd07563">
    <property type="entry name" value="Peptidase_S41_IRBP"/>
    <property type="match status" value="1"/>
</dbReference>
<sequence length="517" mass="55045">MDAVAAPAPEGCSVTDHRRNTVTPEISAASAVEDRRGRRPASRRGVLIGAGTALALAGSLSTAAAAPAPAAVPRSGSGGVSVEGVWQMDGYGTVVSIHGRDLRFWDTTELSCLPGPTARSAGGTGPGGAVRFDSPEYSLTVTPRAGDRAALRVHGSLGPRSLRRIAALPPRCEQPPPTGPVAVFDVFWQTFKENYAFFERRGVDWDAMRARYRPTVHAGTTQEELFGVLSAMAEPLQDAHVGVEASDLGRVTSGQRAGTVLPDDAYDERVRAFVERRNLGGTPLETHARGAIGYAEVPGGIGYLRIGRFGGYTAGSPTIETDAAELDRVLDRIVTRARTRGPGAWRGLIVDVRVNQGGSDELGLQIAARLTDRGYPAYRKEARNDPGDDTRFTPRYTARVAPAQGVPRYTGPVAVLASGSTVSAGETFVKALAERPLPTTLIGEHTQGALSDILVRALPNGWRFGLSNERYTTPRGNSHEGPGIPPHITVPVFTAEEFAADRDSAFDRAVTLLTRRR</sequence>
<evidence type="ECO:0000313" key="4">
    <source>
        <dbReference type="Proteomes" id="UP000460558"/>
    </source>
</evidence>